<evidence type="ECO:0000313" key="1">
    <source>
        <dbReference type="EMBL" id="ODA68716.1"/>
    </source>
</evidence>
<sequence>MNLYRLGCWRPNDALESEPRVALVAAASASDAVEVCHKSLGLEVYAKIEVLDAMESNDDSGAVPSGPARVIGFEGDRAGTWK</sequence>
<name>A0A1E2S2H6_9HYPH</name>
<protein>
    <submittedName>
        <fullName evidence="1">Uncharacterized protein</fullName>
    </submittedName>
</protein>
<dbReference type="STRING" id="1177755.A7A08_00548"/>
<dbReference type="Proteomes" id="UP000095087">
    <property type="component" value="Unassembled WGS sequence"/>
</dbReference>
<keyword evidence="2" id="KW-1185">Reference proteome</keyword>
<dbReference type="AlphaFoldDB" id="A0A1E2S2H6"/>
<reference evidence="1 2" key="1">
    <citation type="submission" date="2016-07" db="EMBL/GenBank/DDBJ databases">
        <title>Draft genome sequence of Methyloligella halotolerans C2T (VKM B-2706T=CCUG 61687T=DSM 25045T), a halotolerant polyhydroxybutyrate accumulating methylotroph.</title>
        <authorList>
            <person name="Vasilenko O.V."/>
            <person name="Doronina N.V."/>
            <person name="Poroshina M.N."/>
            <person name="Tarlachkov S.V."/>
            <person name="Trotsenko Y.A."/>
        </authorList>
    </citation>
    <scope>NUCLEOTIDE SEQUENCE [LARGE SCALE GENOMIC DNA]</scope>
    <source>
        <strain evidence="1 2">VKM B-2706</strain>
    </source>
</reference>
<gene>
    <name evidence="1" type="ORF">A7A08_00548</name>
</gene>
<dbReference type="EMBL" id="MASI01000001">
    <property type="protein sequence ID" value="ODA68716.1"/>
    <property type="molecule type" value="Genomic_DNA"/>
</dbReference>
<organism evidence="1 2">
    <name type="scientific">Methyloligella halotolerans</name>
    <dbReference type="NCBI Taxonomy" id="1177755"/>
    <lineage>
        <taxon>Bacteria</taxon>
        <taxon>Pseudomonadati</taxon>
        <taxon>Pseudomonadota</taxon>
        <taxon>Alphaproteobacteria</taxon>
        <taxon>Hyphomicrobiales</taxon>
        <taxon>Hyphomicrobiaceae</taxon>
        <taxon>Methyloligella</taxon>
    </lineage>
</organism>
<evidence type="ECO:0000313" key="2">
    <source>
        <dbReference type="Proteomes" id="UP000095087"/>
    </source>
</evidence>
<accession>A0A1E2S2H6</accession>
<proteinExistence type="predicted"/>
<comment type="caution">
    <text evidence="1">The sequence shown here is derived from an EMBL/GenBank/DDBJ whole genome shotgun (WGS) entry which is preliminary data.</text>
</comment>